<dbReference type="SUPFAM" id="SSF55874">
    <property type="entry name" value="ATPase domain of HSP90 chaperone/DNA topoisomerase II/histidine kinase"/>
    <property type="match status" value="1"/>
</dbReference>
<dbReference type="InterPro" id="IPR004358">
    <property type="entry name" value="Sig_transdc_His_kin-like_C"/>
</dbReference>
<evidence type="ECO:0000313" key="7">
    <source>
        <dbReference type="EMBL" id="SPL71712.1"/>
    </source>
</evidence>
<evidence type="ECO:0000256" key="2">
    <source>
        <dbReference type="ARBA" id="ARBA00012438"/>
    </source>
</evidence>
<evidence type="ECO:0000256" key="5">
    <source>
        <dbReference type="ARBA" id="ARBA00022777"/>
    </source>
</evidence>
<keyword evidence="3" id="KW-0597">Phosphoprotein</keyword>
<evidence type="ECO:0000259" key="6">
    <source>
        <dbReference type="PROSITE" id="PS50109"/>
    </source>
</evidence>
<dbReference type="SMART" id="SM00388">
    <property type="entry name" value="HisKA"/>
    <property type="match status" value="1"/>
</dbReference>
<dbReference type="PRINTS" id="PR00344">
    <property type="entry name" value="BCTRLSENSOR"/>
</dbReference>
<dbReference type="EMBL" id="OOGT01000164">
    <property type="protein sequence ID" value="SPL71712.1"/>
    <property type="molecule type" value="Genomic_DNA"/>
</dbReference>
<dbReference type="EC" id="2.7.13.3" evidence="2"/>
<dbReference type="GO" id="GO:0005886">
    <property type="term" value="C:plasma membrane"/>
    <property type="evidence" value="ECO:0007669"/>
    <property type="project" value="TreeGrafter"/>
</dbReference>
<reference evidence="8" key="1">
    <citation type="submission" date="2018-03" db="EMBL/GenBank/DDBJ databases">
        <authorList>
            <person name="Blom J."/>
        </authorList>
    </citation>
    <scope>NUCLEOTIDE SEQUENCE [LARGE SCALE GENOMIC DNA]</scope>
    <source>
        <strain evidence="8">KPC-SM-21</strain>
    </source>
</reference>
<dbReference type="Pfam" id="PF00512">
    <property type="entry name" value="HisKA"/>
    <property type="match status" value="1"/>
</dbReference>
<name>A0A2U3N228_9GAMM</name>
<dbReference type="InterPro" id="IPR003594">
    <property type="entry name" value="HATPase_dom"/>
</dbReference>
<dbReference type="InParanoid" id="A0A2U3N228"/>
<dbReference type="Pfam" id="PF02518">
    <property type="entry name" value="HATPase_c"/>
    <property type="match status" value="1"/>
</dbReference>
<dbReference type="OrthoDB" id="9770795at2"/>
<dbReference type="GO" id="GO:0009927">
    <property type="term" value="F:histidine phosphotransfer kinase activity"/>
    <property type="evidence" value="ECO:0007669"/>
    <property type="project" value="TreeGrafter"/>
</dbReference>
<dbReference type="SUPFAM" id="SSF47384">
    <property type="entry name" value="Homodimeric domain of signal transducing histidine kinase"/>
    <property type="match status" value="1"/>
</dbReference>
<dbReference type="Proteomes" id="UP000245974">
    <property type="component" value="Unassembled WGS sequence"/>
</dbReference>
<evidence type="ECO:0000256" key="3">
    <source>
        <dbReference type="ARBA" id="ARBA00022553"/>
    </source>
</evidence>
<dbReference type="PANTHER" id="PTHR43047">
    <property type="entry name" value="TWO-COMPONENT HISTIDINE PROTEIN KINASE"/>
    <property type="match status" value="1"/>
</dbReference>
<evidence type="ECO:0000256" key="1">
    <source>
        <dbReference type="ARBA" id="ARBA00000085"/>
    </source>
</evidence>
<protein>
    <recommendedName>
        <fullName evidence="2">histidine kinase</fullName>
        <ecNumber evidence="2">2.7.13.3</ecNumber>
    </recommendedName>
</protein>
<dbReference type="InterPro" id="IPR005467">
    <property type="entry name" value="His_kinase_dom"/>
</dbReference>
<proteinExistence type="predicted"/>
<dbReference type="RefSeq" id="WP_121975131.1">
    <property type="nucleotide sequence ID" value="NZ_OOGT01000164.1"/>
</dbReference>
<dbReference type="InterPro" id="IPR036097">
    <property type="entry name" value="HisK_dim/P_sf"/>
</dbReference>
<dbReference type="SMART" id="SM00387">
    <property type="entry name" value="HATPase_c"/>
    <property type="match status" value="1"/>
</dbReference>
<keyword evidence="8" id="KW-1185">Reference proteome</keyword>
<dbReference type="AlphaFoldDB" id="A0A2U3N228"/>
<comment type="catalytic activity">
    <reaction evidence="1">
        <text>ATP + protein L-histidine = ADP + protein N-phospho-L-histidine.</text>
        <dbReference type="EC" id="2.7.13.3"/>
    </reaction>
</comment>
<dbReference type="Gene3D" id="3.30.565.10">
    <property type="entry name" value="Histidine kinase-like ATPase, C-terminal domain"/>
    <property type="match status" value="1"/>
</dbReference>
<keyword evidence="4 7" id="KW-0808">Transferase</keyword>
<sequence>MGLNLLEISETEQLSACKIALLLDVFTPDNEIEGFLKLARSFLKTENAILAFDDEPYIWFNQFDKFNALNKGQQDASECIHHFFDGALVIDQKHHRYGDFSNCIHELGVPHNRAISFDLRKKNTSNSFGRVTFFDHNKEYYEQNGIDLAFEFIQQMVKFIALKFENAELKEKYEQQVATNTSKTRFFQIIAHDLRAPFHGLLGFSEVLAKERETLHDLDVQNISEYLHETAESTYNLLENLLNWAMAEEGQFVYHPIRFNLKQVTKIVCEILSPLAFKKNIQLIDDVPEHLMLLADINMITSVIQNLVSNALKFTATDGNGKVSIRAAQKDHKIEIYIQDSGLGMSSQQVQNIFKPNIKVSHKGTSGEKGTGLGLVLCKHFIDMNHGQIEVKSRSGVGTVFKLSLPDASTNFDYEI</sequence>
<dbReference type="InterPro" id="IPR036890">
    <property type="entry name" value="HATPase_C_sf"/>
</dbReference>
<dbReference type="GO" id="GO:0000155">
    <property type="term" value="F:phosphorelay sensor kinase activity"/>
    <property type="evidence" value="ECO:0007669"/>
    <property type="project" value="InterPro"/>
</dbReference>
<accession>A0A2U3N228</accession>
<feature type="domain" description="Histidine kinase" evidence="6">
    <location>
        <begin position="189"/>
        <end position="409"/>
    </location>
</feature>
<dbReference type="Gene3D" id="1.10.287.130">
    <property type="match status" value="1"/>
</dbReference>
<dbReference type="PANTHER" id="PTHR43047:SF72">
    <property type="entry name" value="OSMOSENSING HISTIDINE PROTEIN KINASE SLN1"/>
    <property type="match status" value="1"/>
</dbReference>
<evidence type="ECO:0000313" key="8">
    <source>
        <dbReference type="Proteomes" id="UP000245974"/>
    </source>
</evidence>
<organism evidence="7 8">
    <name type="scientific">Acinetobacter stercoris</name>
    <dbReference type="NCBI Taxonomy" id="2126983"/>
    <lineage>
        <taxon>Bacteria</taxon>
        <taxon>Pseudomonadati</taxon>
        <taxon>Pseudomonadota</taxon>
        <taxon>Gammaproteobacteria</taxon>
        <taxon>Moraxellales</taxon>
        <taxon>Moraxellaceae</taxon>
        <taxon>Acinetobacter</taxon>
    </lineage>
</organism>
<dbReference type="PROSITE" id="PS50109">
    <property type="entry name" value="HIS_KIN"/>
    <property type="match status" value="1"/>
</dbReference>
<keyword evidence="5 7" id="KW-0418">Kinase</keyword>
<dbReference type="InterPro" id="IPR003661">
    <property type="entry name" value="HisK_dim/P_dom"/>
</dbReference>
<gene>
    <name evidence="7" type="primary">tmoS</name>
    <name evidence="7" type="ORF">KPC_2890</name>
</gene>
<evidence type="ECO:0000256" key="4">
    <source>
        <dbReference type="ARBA" id="ARBA00022679"/>
    </source>
</evidence>
<dbReference type="CDD" id="cd00082">
    <property type="entry name" value="HisKA"/>
    <property type="match status" value="1"/>
</dbReference>